<evidence type="ECO:0000313" key="4">
    <source>
        <dbReference type="Proteomes" id="UP000650605"/>
    </source>
</evidence>
<proteinExistence type="predicted"/>
<name>A0A8I1LNW5_PAEPO</name>
<evidence type="ECO:0000313" key="3">
    <source>
        <dbReference type="EMBL" id="MBM0631974.1"/>
    </source>
</evidence>
<sequence>MKKWSYLLSGVLIGAVVATAGSAFADQIKSLVGEKVAGEYSVKVNGTSLSESAIVVDGKAHVPLRAVTDSLGASLKVEGKTVEITAGNTTETPKSTNSSDIAQTQLNEKSKSEKLIIYSESDKAFWERSLSDVEDSQVKLKKRIDELSNLPASNDPITQESRKKSLVHTQGLIEENNKKINEYKGKIAEIEENLAKYKNYRK</sequence>
<dbReference type="Proteomes" id="UP000650605">
    <property type="component" value="Unassembled WGS sequence"/>
</dbReference>
<protein>
    <submittedName>
        <fullName evidence="3">2,' 3'-cyclic nucleotide 2'-phosphodiesterase</fullName>
    </submittedName>
</protein>
<keyword evidence="2" id="KW-0732">Signal</keyword>
<evidence type="ECO:0000256" key="2">
    <source>
        <dbReference type="SAM" id="SignalP"/>
    </source>
</evidence>
<comment type="caution">
    <text evidence="3">The sequence shown here is derived from an EMBL/GenBank/DDBJ whole genome shotgun (WGS) entry which is preliminary data.</text>
</comment>
<dbReference type="RefSeq" id="WP_165144854.1">
    <property type="nucleotide sequence ID" value="NZ_JAEHFQ010000001.1"/>
</dbReference>
<keyword evidence="1" id="KW-0175">Coiled coil</keyword>
<reference evidence="3" key="1">
    <citation type="submission" date="2020-12" db="EMBL/GenBank/DDBJ databases">
        <title>Paenibacillus polymyxa LMG 27872: a double-edged sword.</title>
        <authorList>
            <person name="Langendries S."/>
            <person name="Garcia Mendez S."/>
            <person name="Beirinckx S."/>
            <person name="Viaene T."/>
            <person name="Baeyen S."/>
            <person name="Goeminne G."/>
            <person name="Willems A."/>
            <person name="Debode J."/>
            <person name="Goormachtig S."/>
        </authorList>
    </citation>
    <scope>NUCLEOTIDE SEQUENCE</scope>
    <source>
        <strain evidence="3">LMG 27872</strain>
    </source>
</reference>
<feature type="coiled-coil region" evidence="1">
    <location>
        <begin position="130"/>
        <end position="200"/>
    </location>
</feature>
<feature type="chain" id="PRO_5034804381" evidence="2">
    <location>
        <begin position="26"/>
        <end position="202"/>
    </location>
</feature>
<gene>
    <name evidence="3" type="ORF">JDW19_02375</name>
</gene>
<dbReference type="AlphaFoldDB" id="A0A8I1LNW5"/>
<accession>A0A8I1LNW5</accession>
<dbReference type="EMBL" id="JAEHFQ010000001">
    <property type="protein sequence ID" value="MBM0631974.1"/>
    <property type="molecule type" value="Genomic_DNA"/>
</dbReference>
<feature type="signal peptide" evidence="2">
    <location>
        <begin position="1"/>
        <end position="25"/>
    </location>
</feature>
<evidence type="ECO:0000256" key="1">
    <source>
        <dbReference type="SAM" id="Coils"/>
    </source>
</evidence>
<organism evidence="3 4">
    <name type="scientific">Paenibacillus polymyxa</name>
    <name type="common">Bacillus polymyxa</name>
    <dbReference type="NCBI Taxonomy" id="1406"/>
    <lineage>
        <taxon>Bacteria</taxon>
        <taxon>Bacillati</taxon>
        <taxon>Bacillota</taxon>
        <taxon>Bacilli</taxon>
        <taxon>Bacillales</taxon>
        <taxon>Paenibacillaceae</taxon>
        <taxon>Paenibacillus</taxon>
    </lineage>
</organism>